<reference evidence="1" key="2">
    <citation type="journal article" date="2021" name="Genome Biol. Evol.">
        <title>Developing a high-quality reference genome for a parasitic bivalve with doubly uniparental inheritance (Bivalvia: Unionida).</title>
        <authorList>
            <person name="Smith C.H."/>
        </authorList>
    </citation>
    <scope>NUCLEOTIDE SEQUENCE</scope>
    <source>
        <strain evidence="1">CHS0354</strain>
        <tissue evidence="1">Mantle</tissue>
    </source>
</reference>
<dbReference type="Proteomes" id="UP001195483">
    <property type="component" value="Unassembled WGS sequence"/>
</dbReference>
<dbReference type="EMBL" id="JAEAOA010001680">
    <property type="protein sequence ID" value="KAK3586592.1"/>
    <property type="molecule type" value="Genomic_DNA"/>
</dbReference>
<reference evidence="1" key="3">
    <citation type="submission" date="2023-05" db="EMBL/GenBank/DDBJ databases">
        <authorList>
            <person name="Smith C.H."/>
        </authorList>
    </citation>
    <scope>NUCLEOTIDE SEQUENCE</scope>
    <source>
        <strain evidence="1">CHS0354</strain>
        <tissue evidence="1">Mantle</tissue>
    </source>
</reference>
<organism evidence="1 2">
    <name type="scientific">Potamilus streckersoni</name>
    <dbReference type="NCBI Taxonomy" id="2493646"/>
    <lineage>
        <taxon>Eukaryota</taxon>
        <taxon>Metazoa</taxon>
        <taxon>Spiralia</taxon>
        <taxon>Lophotrochozoa</taxon>
        <taxon>Mollusca</taxon>
        <taxon>Bivalvia</taxon>
        <taxon>Autobranchia</taxon>
        <taxon>Heteroconchia</taxon>
        <taxon>Palaeoheterodonta</taxon>
        <taxon>Unionida</taxon>
        <taxon>Unionoidea</taxon>
        <taxon>Unionidae</taxon>
        <taxon>Ambleminae</taxon>
        <taxon>Lampsilini</taxon>
        <taxon>Potamilus</taxon>
    </lineage>
</organism>
<dbReference type="PANTHER" id="PTHR48066:SF1">
    <property type="entry name" value="CARNOSINE SYNTHASE 1"/>
    <property type="match status" value="1"/>
</dbReference>
<dbReference type="InterPro" id="IPR031046">
    <property type="entry name" value="CARNS1"/>
</dbReference>
<dbReference type="PANTHER" id="PTHR48066">
    <property type="entry name" value="CARNOSINE SYNTHASE 1"/>
    <property type="match status" value="1"/>
</dbReference>
<dbReference type="SUPFAM" id="SSF56059">
    <property type="entry name" value="Glutathione synthetase ATP-binding domain-like"/>
    <property type="match status" value="1"/>
</dbReference>
<comment type="caution">
    <text evidence="1">The sequence shown here is derived from an EMBL/GenBank/DDBJ whole genome shotgun (WGS) entry which is preliminary data.</text>
</comment>
<feature type="non-terminal residue" evidence="1">
    <location>
        <position position="269"/>
    </location>
</feature>
<dbReference type="GO" id="GO:0047730">
    <property type="term" value="F:carnosine synthase activity"/>
    <property type="evidence" value="ECO:0007669"/>
    <property type="project" value="InterPro"/>
</dbReference>
<name>A0AAE0VRM2_9BIVA</name>
<sequence length="269" mass="30252">MVKYAEELEEKYMELSSTFQKDEDYFGIGLGHGNTVIVMEYIGGTEHDVDVVIFKERLVAAFVSDNGPTNGKTFTETAACMPSSLPYDKQRQLITVVYRCCTKIGLANGVFNVEIKMISTGPKLVEINGRMDGFYLRDWIKKLYAVDLVMCAFMVSYGIKPYCPEIKPKGQFMGFMCIPSLHSHMLNDPDTLSRRQELESKGIIHFNQFDEHAVIGKDGFEDPFASVAVLEKDKPSAKEKLLQLAKDLILWVLLTTMQTSSKISKPSTS</sequence>
<accession>A0AAE0VRM2</accession>
<evidence type="ECO:0000313" key="2">
    <source>
        <dbReference type="Proteomes" id="UP001195483"/>
    </source>
</evidence>
<dbReference type="Pfam" id="PF15632">
    <property type="entry name" value="ATPgrasp_Ter"/>
    <property type="match status" value="1"/>
</dbReference>
<dbReference type="GO" id="GO:0016887">
    <property type="term" value="F:ATP hydrolysis activity"/>
    <property type="evidence" value="ECO:0007669"/>
    <property type="project" value="InterPro"/>
</dbReference>
<dbReference type="Gene3D" id="3.30.470.20">
    <property type="entry name" value="ATP-grasp fold, B domain"/>
    <property type="match status" value="1"/>
</dbReference>
<protein>
    <submittedName>
        <fullName evidence="1">Uncharacterized protein</fullName>
    </submittedName>
</protein>
<gene>
    <name evidence="1" type="ORF">CHS0354_027727</name>
</gene>
<dbReference type="GO" id="GO:0035499">
    <property type="term" value="P:carnosine biosynthetic process"/>
    <property type="evidence" value="ECO:0007669"/>
    <property type="project" value="InterPro"/>
</dbReference>
<dbReference type="AlphaFoldDB" id="A0AAE0VRM2"/>
<evidence type="ECO:0000313" key="1">
    <source>
        <dbReference type="EMBL" id="KAK3586592.1"/>
    </source>
</evidence>
<reference evidence="1" key="1">
    <citation type="journal article" date="2021" name="Genome Biol. Evol.">
        <title>A High-Quality Reference Genome for a Parasitic Bivalve with Doubly Uniparental Inheritance (Bivalvia: Unionida).</title>
        <authorList>
            <person name="Smith C.H."/>
        </authorList>
    </citation>
    <scope>NUCLEOTIDE SEQUENCE</scope>
    <source>
        <strain evidence="1">CHS0354</strain>
    </source>
</reference>
<proteinExistence type="predicted"/>
<keyword evidence="2" id="KW-1185">Reference proteome</keyword>